<keyword evidence="3 8" id="KW-0813">Transport</keyword>
<keyword evidence="4 8" id="KW-1003">Cell membrane</keyword>
<dbReference type="InterPro" id="IPR006043">
    <property type="entry name" value="NCS2"/>
</dbReference>
<evidence type="ECO:0000256" key="7">
    <source>
        <dbReference type="ARBA" id="ARBA00023136"/>
    </source>
</evidence>
<evidence type="ECO:0000256" key="8">
    <source>
        <dbReference type="PIRNR" id="PIRNR005353"/>
    </source>
</evidence>
<evidence type="ECO:0000256" key="3">
    <source>
        <dbReference type="ARBA" id="ARBA00022448"/>
    </source>
</evidence>
<dbReference type="EMBL" id="JAVAMP010000005">
    <property type="protein sequence ID" value="MDP5274871.1"/>
    <property type="molecule type" value="Genomic_DNA"/>
</dbReference>
<feature type="transmembrane region" description="Helical" evidence="9">
    <location>
        <begin position="243"/>
        <end position="266"/>
    </location>
</feature>
<organism evidence="10 11">
    <name type="scientific">Chengkuizengella axinellae</name>
    <dbReference type="NCBI Taxonomy" id="3064388"/>
    <lineage>
        <taxon>Bacteria</taxon>
        <taxon>Bacillati</taxon>
        <taxon>Bacillota</taxon>
        <taxon>Bacilli</taxon>
        <taxon>Bacillales</taxon>
        <taxon>Paenibacillaceae</taxon>
        <taxon>Chengkuizengella</taxon>
    </lineage>
</organism>
<reference evidence="10 11" key="1">
    <citation type="submission" date="2023-08" db="EMBL/GenBank/DDBJ databases">
        <authorList>
            <person name="Park J.-S."/>
        </authorList>
    </citation>
    <scope>NUCLEOTIDE SEQUENCE [LARGE SCALE GENOMIC DNA]</scope>
    <source>
        <strain evidence="10 11">2205SS18-9</strain>
    </source>
</reference>
<dbReference type="PANTHER" id="PTHR43337">
    <property type="entry name" value="XANTHINE/URACIL PERMEASE C887.17-RELATED"/>
    <property type="match status" value="1"/>
</dbReference>
<keyword evidence="5 8" id="KW-0812">Transmembrane</keyword>
<dbReference type="InterPro" id="IPR026033">
    <property type="entry name" value="Azg-like_bact_archaea"/>
</dbReference>
<dbReference type="PIRSF" id="PIRSF005353">
    <property type="entry name" value="PbuG"/>
    <property type="match status" value="1"/>
</dbReference>
<feature type="transmembrane region" description="Helical" evidence="9">
    <location>
        <begin position="74"/>
        <end position="94"/>
    </location>
</feature>
<name>A0ABT9IZS5_9BACL</name>
<keyword evidence="7 8" id="KW-0472">Membrane</keyword>
<feature type="transmembrane region" description="Helical" evidence="9">
    <location>
        <begin position="193"/>
        <end position="212"/>
    </location>
</feature>
<proteinExistence type="inferred from homology"/>
<dbReference type="RefSeq" id="WP_305992376.1">
    <property type="nucleotide sequence ID" value="NZ_JAVAMP010000005.1"/>
</dbReference>
<feature type="transmembrane region" description="Helical" evidence="9">
    <location>
        <begin position="100"/>
        <end position="118"/>
    </location>
</feature>
<evidence type="ECO:0000256" key="5">
    <source>
        <dbReference type="ARBA" id="ARBA00022692"/>
    </source>
</evidence>
<dbReference type="PANTHER" id="PTHR43337:SF11">
    <property type="entry name" value="GUANINE_HYPOXANTHINE PERMEASE PBUG"/>
    <property type="match status" value="1"/>
</dbReference>
<comment type="subcellular location">
    <subcellularLocation>
        <location evidence="1 8">Cell membrane</location>
        <topology evidence="1 8">Multi-pass membrane protein</topology>
    </subcellularLocation>
</comment>
<feature type="transmembrane region" description="Helical" evidence="9">
    <location>
        <begin position="130"/>
        <end position="150"/>
    </location>
</feature>
<evidence type="ECO:0000256" key="2">
    <source>
        <dbReference type="ARBA" id="ARBA00005697"/>
    </source>
</evidence>
<feature type="transmembrane region" description="Helical" evidence="9">
    <location>
        <begin position="46"/>
        <end position="67"/>
    </location>
</feature>
<dbReference type="InterPro" id="IPR045018">
    <property type="entry name" value="Azg-like"/>
</dbReference>
<comment type="caution">
    <text evidence="10">The sequence shown here is derived from an EMBL/GenBank/DDBJ whole genome shotgun (WGS) entry which is preliminary data.</text>
</comment>
<evidence type="ECO:0000256" key="6">
    <source>
        <dbReference type="ARBA" id="ARBA00022989"/>
    </source>
</evidence>
<keyword evidence="11" id="KW-1185">Reference proteome</keyword>
<evidence type="ECO:0000256" key="4">
    <source>
        <dbReference type="ARBA" id="ARBA00022475"/>
    </source>
</evidence>
<dbReference type="Proteomes" id="UP001231941">
    <property type="component" value="Unassembled WGS sequence"/>
</dbReference>
<sequence>MAKYFEFSKHGTNFKRETVAGITTFLAMAYILVVNPLILGEAGMELGAVFTATAIAAIIGTLMMGIVAKYPIALAPGMGLNAFFAYSVVIGMGIPWEQALVGVFISGFIFLILAITGIREAIINAIPSGLKYAVAAGIGLFIAFIGLKNAGIIVDNPATLVSLGSFEDPATLLGLFGIVITAILMTRKLTGAIFYGILVTAIVGMIFGVVSVPEGIVSAPPSPEAFGALFEPLLSAETYTGTMIIVIFTFLFVDFFDTAGTLVGVANQANLMKNGKLPRAGRALAADSVATMAGAVAGTSTTTSYIESSSGVAAGGRTGFASVITAVCFGLALFIFPVLSVFTDVGAVTAPALVMVGVLMASSLGKIEWEKIEEAVPAFVTVIAMPLTFSIATGIALGFILYPLTKVFKGEGRKVHWIMYVLFFVFILYFMFLREG</sequence>
<evidence type="ECO:0000256" key="9">
    <source>
        <dbReference type="SAM" id="Phobius"/>
    </source>
</evidence>
<feature type="transmembrane region" description="Helical" evidence="9">
    <location>
        <begin position="20"/>
        <end position="40"/>
    </location>
</feature>
<feature type="transmembrane region" description="Helical" evidence="9">
    <location>
        <begin position="345"/>
        <end position="364"/>
    </location>
</feature>
<dbReference type="Pfam" id="PF00860">
    <property type="entry name" value="Xan_ur_permease"/>
    <property type="match status" value="1"/>
</dbReference>
<evidence type="ECO:0000256" key="1">
    <source>
        <dbReference type="ARBA" id="ARBA00004651"/>
    </source>
</evidence>
<keyword evidence="6 8" id="KW-1133">Transmembrane helix</keyword>
<feature type="transmembrane region" description="Helical" evidence="9">
    <location>
        <begin position="319"/>
        <end position="339"/>
    </location>
</feature>
<feature type="transmembrane region" description="Helical" evidence="9">
    <location>
        <begin position="170"/>
        <end position="186"/>
    </location>
</feature>
<protein>
    <submittedName>
        <fullName evidence="10">NCS2 family permease</fullName>
    </submittedName>
</protein>
<comment type="similarity">
    <text evidence="2 8">Belongs to the nucleobase:cation symporter-2 (NCS2) (TC 2.A.40) family. Azg-like subfamily.</text>
</comment>
<feature type="transmembrane region" description="Helical" evidence="9">
    <location>
        <begin position="414"/>
        <end position="433"/>
    </location>
</feature>
<gene>
    <name evidence="10" type="ORF">Q5Y73_12195</name>
</gene>
<accession>A0ABT9IZS5</accession>
<evidence type="ECO:0000313" key="10">
    <source>
        <dbReference type="EMBL" id="MDP5274871.1"/>
    </source>
</evidence>
<feature type="transmembrane region" description="Helical" evidence="9">
    <location>
        <begin position="376"/>
        <end position="402"/>
    </location>
</feature>
<evidence type="ECO:0000313" key="11">
    <source>
        <dbReference type="Proteomes" id="UP001231941"/>
    </source>
</evidence>